<evidence type="ECO:0000313" key="1">
    <source>
        <dbReference type="EMBL" id="SUA46961.1"/>
    </source>
</evidence>
<dbReference type="EMBL" id="UGRU01000001">
    <property type="protein sequence ID" value="SUA46961.1"/>
    <property type="molecule type" value="Genomic_DNA"/>
</dbReference>
<sequence>MPWSALQVKRLMIGSEKFRAVIDLSEPVALTL</sequence>
<organism evidence="1 2">
    <name type="scientific">Nocardia africana</name>
    <dbReference type="NCBI Taxonomy" id="134964"/>
    <lineage>
        <taxon>Bacteria</taxon>
        <taxon>Bacillati</taxon>
        <taxon>Actinomycetota</taxon>
        <taxon>Actinomycetes</taxon>
        <taxon>Mycobacteriales</taxon>
        <taxon>Nocardiaceae</taxon>
        <taxon>Nocardia</taxon>
    </lineage>
</organism>
<protein>
    <submittedName>
        <fullName evidence="1">Uncharacterized protein</fullName>
    </submittedName>
</protein>
<dbReference type="Proteomes" id="UP000255082">
    <property type="component" value="Unassembled WGS sequence"/>
</dbReference>
<name>A0A378X2T9_9NOCA</name>
<accession>A0A378X2T9</accession>
<reference evidence="1 2" key="1">
    <citation type="submission" date="2018-06" db="EMBL/GenBank/DDBJ databases">
        <authorList>
            <consortium name="Pathogen Informatics"/>
            <person name="Doyle S."/>
        </authorList>
    </citation>
    <scope>NUCLEOTIDE SEQUENCE [LARGE SCALE GENOMIC DNA]</scope>
    <source>
        <strain evidence="1 2">NCTC13184</strain>
    </source>
</reference>
<dbReference type="AlphaFoldDB" id="A0A378X2T9"/>
<evidence type="ECO:0000313" key="2">
    <source>
        <dbReference type="Proteomes" id="UP000255082"/>
    </source>
</evidence>
<proteinExistence type="predicted"/>
<gene>
    <name evidence="1" type="ORF">NCTC13184_05495</name>
</gene>